<evidence type="ECO:0000256" key="2">
    <source>
        <dbReference type="SAM" id="Phobius"/>
    </source>
</evidence>
<proteinExistence type="predicted"/>
<feature type="compositionally biased region" description="Low complexity" evidence="1">
    <location>
        <begin position="58"/>
        <end position="68"/>
    </location>
</feature>
<keyword evidence="4" id="KW-1185">Reference proteome</keyword>
<dbReference type="EMBL" id="JACAZI010000032">
    <property type="protein sequence ID" value="KAF7330891.1"/>
    <property type="molecule type" value="Genomic_DNA"/>
</dbReference>
<feature type="compositionally biased region" description="Low complexity" evidence="1">
    <location>
        <begin position="34"/>
        <end position="45"/>
    </location>
</feature>
<name>A0A8H6WYA9_9AGAR</name>
<keyword evidence="2" id="KW-1133">Transmembrane helix</keyword>
<evidence type="ECO:0000313" key="4">
    <source>
        <dbReference type="Proteomes" id="UP000620124"/>
    </source>
</evidence>
<keyword evidence="2" id="KW-0472">Membrane</keyword>
<organism evidence="3 4">
    <name type="scientific">Mycena venus</name>
    <dbReference type="NCBI Taxonomy" id="2733690"/>
    <lineage>
        <taxon>Eukaryota</taxon>
        <taxon>Fungi</taxon>
        <taxon>Dikarya</taxon>
        <taxon>Basidiomycota</taxon>
        <taxon>Agaricomycotina</taxon>
        <taxon>Agaricomycetes</taxon>
        <taxon>Agaricomycetidae</taxon>
        <taxon>Agaricales</taxon>
        <taxon>Marasmiineae</taxon>
        <taxon>Mycenaceae</taxon>
        <taxon>Mycena</taxon>
    </lineage>
</organism>
<dbReference type="OrthoDB" id="3270770at2759"/>
<keyword evidence="2" id="KW-0812">Transmembrane</keyword>
<feature type="region of interest" description="Disordered" evidence="1">
    <location>
        <begin position="1"/>
        <end position="68"/>
    </location>
</feature>
<feature type="transmembrane region" description="Helical" evidence="2">
    <location>
        <begin position="144"/>
        <end position="167"/>
    </location>
</feature>
<gene>
    <name evidence="3" type="ORF">MVEN_02428600</name>
</gene>
<sequence>MITPNDDKIRLELPQAEEIPHSQFDESSRDAEIPQPQAAQSAQFPIEDKAHQPPPYIGIPSGSNSNSNITEAEWKDKLKKLEKKIRKYNWTKQGDEAAIVESMRDLAASHNDPKVQAYWTRRANEFEKAPDSDKKAILVDIARGLAILVAAPFAITGALFMGTGMLLKASANLLTGGSVKITK</sequence>
<evidence type="ECO:0000313" key="3">
    <source>
        <dbReference type="EMBL" id="KAF7330891.1"/>
    </source>
</evidence>
<dbReference type="AlphaFoldDB" id="A0A8H6WYA9"/>
<feature type="compositionally biased region" description="Basic and acidic residues" evidence="1">
    <location>
        <begin position="1"/>
        <end position="11"/>
    </location>
</feature>
<evidence type="ECO:0000256" key="1">
    <source>
        <dbReference type="SAM" id="MobiDB-lite"/>
    </source>
</evidence>
<dbReference type="Proteomes" id="UP000620124">
    <property type="component" value="Unassembled WGS sequence"/>
</dbReference>
<protein>
    <submittedName>
        <fullName evidence="3">6PF2K domain-containing protein</fullName>
    </submittedName>
</protein>
<comment type="caution">
    <text evidence="3">The sequence shown here is derived from an EMBL/GenBank/DDBJ whole genome shotgun (WGS) entry which is preliminary data.</text>
</comment>
<accession>A0A8H6WYA9</accession>
<reference evidence="3" key="1">
    <citation type="submission" date="2020-05" db="EMBL/GenBank/DDBJ databases">
        <title>Mycena genomes resolve the evolution of fungal bioluminescence.</title>
        <authorList>
            <person name="Tsai I.J."/>
        </authorList>
    </citation>
    <scope>NUCLEOTIDE SEQUENCE</scope>
    <source>
        <strain evidence="3">CCC161011</strain>
    </source>
</reference>
<feature type="compositionally biased region" description="Basic and acidic residues" evidence="1">
    <location>
        <begin position="18"/>
        <end position="32"/>
    </location>
</feature>